<name>A0ABN3PJ62_9ACTN</name>
<feature type="transmembrane region" description="Helical" evidence="1">
    <location>
        <begin position="29"/>
        <end position="48"/>
    </location>
</feature>
<protein>
    <recommendedName>
        <fullName evidence="2">NACHT domain-containing protein</fullName>
    </recommendedName>
</protein>
<organism evidence="3 4">
    <name type="scientific">Actinomadura fulvescens</name>
    <dbReference type="NCBI Taxonomy" id="46160"/>
    <lineage>
        <taxon>Bacteria</taxon>
        <taxon>Bacillati</taxon>
        <taxon>Actinomycetota</taxon>
        <taxon>Actinomycetes</taxon>
        <taxon>Streptosporangiales</taxon>
        <taxon>Thermomonosporaceae</taxon>
        <taxon>Actinomadura</taxon>
    </lineage>
</organism>
<dbReference type="RefSeq" id="WP_344538593.1">
    <property type="nucleotide sequence ID" value="NZ_BAAATD010000001.1"/>
</dbReference>
<comment type="caution">
    <text evidence="3">The sequence shown here is derived from an EMBL/GenBank/DDBJ whole genome shotgun (WGS) entry which is preliminary data.</text>
</comment>
<feature type="domain" description="NACHT" evidence="2">
    <location>
        <begin position="142"/>
        <end position="268"/>
    </location>
</feature>
<gene>
    <name evidence="3" type="ORF">GCM10010411_13170</name>
</gene>
<dbReference type="Pfam" id="PF05729">
    <property type="entry name" value="NACHT"/>
    <property type="match status" value="1"/>
</dbReference>
<evidence type="ECO:0000259" key="2">
    <source>
        <dbReference type="PROSITE" id="PS50837"/>
    </source>
</evidence>
<keyword evidence="4" id="KW-1185">Reference proteome</keyword>
<accession>A0ABN3PJ62</accession>
<reference evidence="3 4" key="1">
    <citation type="journal article" date="2019" name="Int. J. Syst. Evol. Microbiol.">
        <title>The Global Catalogue of Microorganisms (GCM) 10K type strain sequencing project: providing services to taxonomists for standard genome sequencing and annotation.</title>
        <authorList>
            <consortium name="The Broad Institute Genomics Platform"/>
            <consortium name="The Broad Institute Genome Sequencing Center for Infectious Disease"/>
            <person name="Wu L."/>
            <person name="Ma J."/>
        </authorList>
    </citation>
    <scope>NUCLEOTIDE SEQUENCE [LARGE SCALE GENOMIC DNA]</scope>
    <source>
        <strain evidence="3 4">JCM 6833</strain>
    </source>
</reference>
<dbReference type="InterPro" id="IPR007111">
    <property type="entry name" value="NACHT_NTPase"/>
</dbReference>
<dbReference type="PROSITE" id="PS50837">
    <property type="entry name" value="NACHT"/>
    <property type="match status" value="1"/>
</dbReference>
<dbReference type="SUPFAM" id="SSF52540">
    <property type="entry name" value="P-loop containing nucleoside triphosphate hydrolases"/>
    <property type="match status" value="1"/>
</dbReference>
<dbReference type="InterPro" id="IPR027417">
    <property type="entry name" value="P-loop_NTPase"/>
</dbReference>
<evidence type="ECO:0000256" key="1">
    <source>
        <dbReference type="SAM" id="Phobius"/>
    </source>
</evidence>
<evidence type="ECO:0000313" key="3">
    <source>
        <dbReference type="EMBL" id="GAA2581837.1"/>
    </source>
</evidence>
<evidence type="ECO:0000313" key="4">
    <source>
        <dbReference type="Proteomes" id="UP001501509"/>
    </source>
</evidence>
<dbReference type="PANTHER" id="PTHR46844">
    <property type="entry name" value="SLR5058 PROTEIN"/>
    <property type="match status" value="1"/>
</dbReference>
<dbReference type="EMBL" id="BAAATD010000001">
    <property type="protein sequence ID" value="GAA2581837.1"/>
    <property type="molecule type" value="Genomic_DNA"/>
</dbReference>
<dbReference type="Gene3D" id="3.40.50.300">
    <property type="entry name" value="P-loop containing nucleotide triphosphate hydrolases"/>
    <property type="match status" value="1"/>
</dbReference>
<keyword evidence="1" id="KW-0472">Membrane</keyword>
<dbReference type="Proteomes" id="UP001501509">
    <property type="component" value="Unassembled WGS sequence"/>
</dbReference>
<keyword evidence="1" id="KW-1133">Transmembrane helix</keyword>
<sequence>MSLLLVAAAAAVVAGGVATNQVLDDGKLSWHWAYLAFGFMVLASVFTVHASQPSTAAESVARTTLGGRRRTYLRQLRASVMDMETIGIVTQGEFVLRMRQVYVQISLRPRAVQAAEDPGVGLLTQERTGERQPLRSFLHGGRVLAVIGASGSGKTTLARHTALAMCGWQGFSWRRRRLPVLLYLRDHVRSIAADEAPGLAEVATDVGWLDGKIDPAWMAKRLDKGRCLVLLDGLDEIADEGQRKRVVAWIRRQIERYPAHTFVITSRPHGYLSNPVPNADVLQVQRFDSDQIAEFLHHWYNAVECRARGRSSREVSILARRQADDLLEKLRSTPAVYELAANPLLLTMIANVHRYRSALPRSRAALYAEMCDVLIHRRQEAKDLTDPTGLDGPKKERVIRHLALHMMRGQARDVPLEEAQQAVRRPLSQVTGGTEVAPELFLTEVRKTGLLMGEHGAYGFAHLTLQEYLAAAHVREQADQHLYLLIQGVDDPWWRETTLLWAAASDATPVIEACLASGTLHALTLAFDCADEALEVSPGTRARLNELLTTSKTTDHDDEQARQRLRIIAAVTASRNLREVVWLGTNAVSAQPVSRDLYDLFASHERAVGRHTRPLAPVPAVAGTRAATGFLADDVLRFVAWLNTLFDDGTSYRLPAAAELDHPDAPLLSALARHTVWTVDGHQPVLHQPKGVPWPYAPTADQLAAFPGSVLLCLRPALHLAQLGAVKPDPRYLLAHMQAHAGSLDASSSRPPVTEGVVALSRAHELARTLDLAIGLTIDLRGADERYLGAGLNLAMAIAHALALDLEWACHLNEGVDLDDDGTLIRDLSNPGELHNVRKRIRDLVTRLDGACRDDPGVATLARDRDLARQYARSDEDTEVRDVLRAALRIDGREARNLDVVTTFARNGALVAAIEHARVITVSLGPPERYPDDIGRAKTLNKAREMSRDISRALVRDASRDVAWRISADLGKRYPETLTAVVYACRTLLRASPPDIWVPQSPVGHDFSRPWERQELEYFLTDLLAAGTPDMAHATEDPARTMRQAVESLGMSPDRRDHVAIPLVQQASALLTPLLNRTAPADPEVLAVAGAGLIAALVLLRAQAPQNDAVVSLLNSALGTIITVYNRSYAATPNETVFLVRN</sequence>
<keyword evidence="1" id="KW-0812">Transmembrane</keyword>
<proteinExistence type="predicted"/>
<dbReference type="PANTHER" id="PTHR46844:SF1">
    <property type="entry name" value="SLR5058 PROTEIN"/>
    <property type="match status" value="1"/>
</dbReference>